<proteinExistence type="predicted"/>
<dbReference type="EMBL" id="JBHTOC010000006">
    <property type="protein sequence ID" value="MFD1429567.1"/>
    <property type="molecule type" value="Genomic_DNA"/>
</dbReference>
<reference evidence="2" key="1">
    <citation type="journal article" date="2019" name="Int. J. Syst. Evol. Microbiol.">
        <title>The Global Catalogue of Microorganisms (GCM) 10K type strain sequencing project: providing services to taxonomists for standard genome sequencing and annotation.</title>
        <authorList>
            <consortium name="The Broad Institute Genomics Platform"/>
            <consortium name="The Broad Institute Genome Sequencing Center for Infectious Disease"/>
            <person name="Wu L."/>
            <person name="Ma J."/>
        </authorList>
    </citation>
    <scope>NUCLEOTIDE SEQUENCE [LARGE SCALE GENOMIC DNA]</scope>
    <source>
        <strain evidence="2">CCM 8980</strain>
    </source>
</reference>
<evidence type="ECO:0008006" key="3">
    <source>
        <dbReference type="Google" id="ProtNLM"/>
    </source>
</evidence>
<gene>
    <name evidence="1" type="ORF">ACFQ4P_04815</name>
</gene>
<organism evidence="1 2">
    <name type="scientific">Lacticaseibacillus mingshuiensis</name>
    <dbReference type="NCBI Taxonomy" id="2799574"/>
    <lineage>
        <taxon>Bacteria</taxon>
        <taxon>Bacillati</taxon>
        <taxon>Bacillota</taxon>
        <taxon>Bacilli</taxon>
        <taxon>Lactobacillales</taxon>
        <taxon>Lactobacillaceae</taxon>
        <taxon>Lacticaseibacillus</taxon>
    </lineage>
</organism>
<name>A0ABW4CFI7_9LACO</name>
<evidence type="ECO:0000313" key="2">
    <source>
        <dbReference type="Proteomes" id="UP001597196"/>
    </source>
</evidence>
<comment type="caution">
    <text evidence="1">The sequence shown here is derived from an EMBL/GenBank/DDBJ whole genome shotgun (WGS) entry which is preliminary data.</text>
</comment>
<accession>A0ABW4CFI7</accession>
<dbReference type="Proteomes" id="UP001597196">
    <property type="component" value="Unassembled WGS sequence"/>
</dbReference>
<keyword evidence="2" id="KW-1185">Reference proteome</keyword>
<sequence length="97" mass="10866">MKNVSTAVKNPLDLSDTLYELRKAKGSLLALCDELDEFGNLVCRFDDDHSHDNAVWVACAASRDFDTWKYLIFCARDIITDQITAIDPPEADEEANA</sequence>
<evidence type="ECO:0000313" key="1">
    <source>
        <dbReference type="EMBL" id="MFD1429567.1"/>
    </source>
</evidence>
<dbReference type="RefSeq" id="WP_203626818.1">
    <property type="nucleotide sequence ID" value="NZ_BOLQ01000008.1"/>
</dbReference>
<protein>
    <recommendedName>
        <fullName evidence="3">Phage protein</fullName>
    </recommendedName>
</protein>